<organism evidence="1 2">
    <name type="scientific">Elasticomyces elasticus</name>
    <dbReference type="NCBI Taxonomy" id="574655"/>
    <lineage>
        <taxon>Eukaryota</taxon>
        <taxon>Fungi</taxon>
        <taxon>Dikarya</taxon>
        <taxon>Ascomycota</taxon>
        <taxon>Pezizomycotina</taxon>
        <taxon>Dothideomycetes</taxon>
        <taxon>Dothideomycetidae</taxon>
        <taxon>Mycosphaerellales</taxon>
        <taxon>Teratosphaeriaceae</taxon>
        <taxon>Elasticomyces</taxon>
    </lineage>
</organism>
<reference evidence="1" key="1">
    <citation type="submission" date="2023-08" db="EMBL/GenBank/DDBJ databases">
        <title>Black Yeasts Isolated from many extreme environments.</title>
        <authorList>
            <person name="Coleine C."/>
            <person name="Stajich J.E."/>
            <person name="Selbmann L."/>
        </authorList>
    </citation>
    <scope>NUCLEOTIDE SEQUENCE</scope>
    <source>
        <strain evidence="1">CCFEE 5810</strain>
    </source>
</reference>
<dbReference type="EMBL" id="JAVRQU010000008">
    <property type="protein sequence ID" value="KAK5699956.1"/>
    <property type="molecule type" value="Genomic_DNA"/>
</dbReference>
<name>A0AAN7W639_9PEZI</name>
<accession>A0AAN7W639</accession>
<dbReference type="Proteomes" id="UP001310594">
    <property type="component" value="Unassembled WGS sequence"/>
</dbReference>
<evidence type="ECO:0000313" key="1">
    <source>
        <dbReference type="EMBL" id="KAK5699956.1"/>
    </source>
</evidence>
<evidence type="ECO:0000313" key="2">
    <source>
        <dbReference type="Proteomes" id="UP001310594"/>
    </source>
</evidence>
<sequence>MTLQGISGARELRRSLERAKGTNRQANLLLPGKGLRQEWSLPLLLLQIISWDDDLSTPILCVSQQIHSEAATILYGANTFKFSGLHCNHAVLLRTFLTEIGAHRSLLRSILFGTYSVATELRSALHLLKQANQLDSFACSYDMIVRLDTRPRERKMLLPWLKAVQKAARSRGGQQGALDILTSDIKTRYFWIEYLRGAGRLHMELGKANLMAAEAHLKAVLKEALAEA</sequence>
<gene>
    <name evidence="1" type="ORF">LTR97_006090</name>
</gene>
<dbReference type="AlphaFoldDB" id="A0AAN7W639"/>
<proteinExistence type="predicted"/>
<comment type="caution">
    <text evidence="1">The sequence shown here is derived from an EMBL/GenBank/DDBJ whole genome shotgun (WGS) entry which is preliminary data.</text>
</comment>
<protein>
    <submittedName>
        <fullName evidence="1">Uncharacterized protein</fullName>
    </submittedName>
</protein>